<dbReference type="EMBL" id="BRXX01000203">
    <property type="protein sequence ID" value="GMH97586.1"/>
    <property type="molecule type" value="Genomic_DNA"/>
</dbReference>
<evidence type="ECO:0000313" key="2">
    <source>
        <dbReference type="EMBL" id="GMH97586.1"/>
    </source>
</evidence>
<protein>
    <submittedName>
        <fullName evidence="2">Uncharacterized protein</fullName>
    </submittedName>
</protein>
<organism evidence="2 3">
    <name type="scientific">Triparma verrucosa</name>
    <dbReference type="NCBI Taxonomy" id="1606542"/>
    <lineage>
        <taxon>Eukaryota</taxon>
        <taxon>Sar</taxon>
        <taxon>Stramenopiles</taxon>
        <taxon>Ochrophyta</taxon>
        <taxon>Bolidophyceae</taxon>
        <taxon>Parmales</taxon>
        <taxon>Triparmaceae</taxon>
        <taxon>Triparma</taxon>
    </lineage>
</organism>
<sequence>MTSSQDSAPLTPITSNTSVNTSLKVMDELVDEQIFTLVTKPDDQNHASYQVSQMIQKAKRSKEIIKVANDCVKVMFIASRVNRTRATHHRTPTRRSRSWTQKLTSSLKPAELQKLKANIRTLCKSIQKKVRSCRVFAYRIAEEGRVRRGEEKTPRLKKQAPVSKELSTEDLQKSVQELFEKPPQAPAPRAWR</sequence>
<proteinExistence type="predicted"/>
<comment type="caution">
    <text evidence="2">The sequence shown here is derived from an EMBL/GenBank/DDBJ whole genome shotgun (WGS) entry which is preliminary data.</text>
</comment>
<dbReference type="AlphaFoldDB" id="A0A9W7BUB6"/>
<evidence type="ECO:0000313" key="3">
    <source>
        <dbReference type="Proteomes" id="UP001165160"/>
    </source>
</evidence>
<evidence type="ECO:0000256" key="1">
    <source>
        <dbReference type="SAM" id="MobiDB-lite"/>
    </source>
</evidence>
<dbReference type="Proteomes" id="UP001165160">
    <property type="component" value="Unassembled WGS sequence"/>
</dbReference>
<accession>A0A9W7BUB6</accession>
<keyword evidence="3" id="KW-1185">Reference proteome</keyword>
<name>A0A9W7BUB6_9STRA</name>
<gene>
    <name evidence="2" type="ORF">TrVE_jg1595</name>
</gene>
<feature type="region of interest" description="Disordered" evidence="1">
    <location>
        <begin position="147"/>
        <end position="192"/>
    </location>
</feature>
<reference evidence="3" key="1">
    <citation type="journal article" date="2023" name="Commun. Biol.">
        <title>Genome analysis of Parmales, the sister group of diatoms, reveals the evolutionary specialization of diatoms from phago-mixotrophs to photoautotrophs.</title>
        <authorList>
            <person name="Ban H."/>
            <person name="Sato S."/>
            <person name="Yoshikawa S."/>
            <person name="Yamada K."/>
            <person name="Nakamura Y."/>
            <person name="Ichinomiya M."/>
            <person name="Sato N."/>
            <person name="Blanc-Mathieu R."/>
            <person name="Endo H."/>
            <person name="Kuwata A."/>
            <person name="Ogata H."/>
        </authorList>
    </citation>
    <scope>NUCLEOTIDE SEQUENCE [LARGE SCALE GENOMIC DNA]</scope>
    <source>
        <strain evidence="3">NIES 3699</strain>
    </source>
</reference>